<feature type="transmembrane region" description="Helical" evidence="5">
    <location>
        <begin position="222"/>
        <end position="241"/>
    </location>
</feature>
<comment type="caution">
    <text evidence="6">The sequence shown here is derived from an EMBL/GenBank/DDBJ whole genome shotgun (WGS) entry which is preliminary data.</text>
</comment>
<feature type="transmembrane region" description="Helical" evidence="5">
    <location>
        <begin position="130"/>
        <end position="149"/>
    </location>
</feature>
<keyword evidence="3 5" id="KW-1133">Transmembrane helix</keyword>
<evidence type="ECO:0000313" key="7">
    <source>
        <dbReference type="Proteomes" id="UP000316252"/>
    </source>
</evidence>
<evidence type="ECO:0000256" key="3">
    <source>
        <dbReference type="ARBA" id="ARBA00022989"/>
    </source>
</evidence>
<dbReference type="RefSeq" id="WP_141164140.1">
    <property type="nucleotide sequence ID" value="NZ_VHQG01000004.1"/>
</dbReference>
<dbReference type="Proteomes" id="UP000316252">
    <property type="component" value="Unassembled WGS sequence"/>
</dbReference>
<reference evidence="6 7" key="1">
    <citation type="submission" date="2019-06" db="EMBL/GenBank/DDBJ databases">
        <authorList>
            <person name="Li F."/>
        </authorList>
    </citation>
    <scope>NUCLEOTIDE SEQUENCE [LARGE SCALE GENOMIC DNA]</scope>
    <source>
        <strain evidence="6 7">10F1D-1</strain>
    </source>
</reference>
<evidence type="ECO:0000256" key="2">
    <source>
        <dbReference type="ARBA" id="ARBA00022692"/>
    </source>
</evidence>
<comment type="subcellular location">
    <subcellularLocation>
        <location evidence="1">Membrane</location>
        <topology evidence="1">Multi-pass membrane protein</topology>
    </subcellularLocation>
</comment>
<dbReference type="GO" id="GO:0016765">
    <property type="term" value="F:transferase activity, transferring alkyl or aryl (other than methyl) groups"/>
    <property type="evidence" value="ECO:0007669"/>
    <property type="project" value="InterPro"/>
</dbReference>
<dbReference type="AlphaFoldDB" id="A0A506XXT3"/>
<feature type="transmembrane region" description="Helical" evidence="5">
    <location>
        <begin position="78"/>
        <end position="98"/>
    </location>
</feature>
<keyword evidence="2 5" id="KW-0812">Transmembrane</keyword>
<dbReference type="InterPro" id="IPR044878">
    <property type="entry name" value="UbiA_sf"/>
</dbReference>
<evidence type="ECO:0000256" key="4">
    <source>
        <dbReference type="ARBA" id="ARBA00023136"/>
    </source>
</evidence>
<feature type="transmembrane region" description="Helical" evidence="5">
    <location>
        <begin position="155"/>
        <end position="176"/>
    </location>
</feature>
<dbReference type="OrthoDB" id="3212588at2"/>
<feature type="transmembrane region" description="Helical" evidence="5">
    <location>
        <begin position="12"/>
        <end position="30"/>
    </location>
</feature>
<feature type="transmembrane region" description="Helical" evidence="5">
    <location>
        <begin position="104"/>
        <end position="123"/>
    </location>
</feature>
<keyword evidence="7" id="KW-1185">Reference proteome</keyword>
<organism evidence="6 7">
    <name type="scientific">Schumannella soli</name>
    <dbReference type="NCBI Taxonomy" id="2590779"/>
    <lineage>
        <taxon>Bacteria</taxon>
        <taxon>Bacillati</taxon>
        <taxon>Actinomycetota</taxon>
        <taxon>Actinomycetes</taxon>
        <taxon>Micrococcales</taxon>
        <taxon>Microbacteriaceae</taxon>
        <taxon>Schumannella</taxon>
    </lineage>
</organism>
<dbReference type="InterPro" id="IPR000537">
    <property type="entry name" value="UbiA_prenyltransferase"/>
</dbReference>
<dbReference type="Pfam" id="PF01040">
    <property type="entry name" value="UbiA"/>
    <property type="match status" value="1"/>
</dbReference>
<proteinExistence type="predicted"/>
<dbReference type="GO" id="GO:0016020">
    <property type="term" value="C:membrane"/>
    <property type="evidence" value="ECO:0007669"/>
    <property type="project" value="UniProtKB-SubCell"/>
</dbReference>
<evidence type="ECO:0000256" key="1">
    <source>
        <dbReference type="ARBA" id="ARBA00004141"/>
    </source>
</evidence>
<dbReference type="Gene3D" id="1.10.357.140">
    <property type="entry name" value="UbiA prenyltransferase"/>
    <property type="match status" value="1"/>
</dbReference>
<feature type="transmembrane region" description="Helical" evidence="5">
    <location>
        <begin position="197"/>
        <end position="216"/>
    </location>
</feature>
<sequence>MNRVVALLRSSHPGPTIVVTALGTGLAFAADAAPVAVALITAAVLANQLSIGIANDVVDAARDRAAGRRDKPIAAGVVSRRAALITALVLAAGSLALAATLSPVALVADALLLLGGWLYDLALKAAPASALCYLVGFAALPSIATGALAEPRIAGLGATVAAALLGLAAHLANVLPDLDDDRAAGVRGLPQRLGRRGCLIGCAVLLPATGVALALGAGGHPLALAAAAVAVLAAPAVVIVGRRSGRGAFRLVMGVALVLVLALVLAGGALL</sequence>
<gene>
    <name evidence="6" type="ORF">FJ657_12925</name>
</gene>
<keyword evidence="4 5" id="KW-0472">Membrane</keyword>
<keyword evidence="6" id="KW-0808">Transferase</keyword>
<feature type="transmembrane region" description="Helical" evidence="5">
    <location>
        <begin position="36"/>
        <end position="58"/>
    </location>
</feature>
<protein>
    <submittedName>
        <fullName evidence="6">1,4-dihydroxy-2-naphthoate prenyltransferase</fullName>
    </submittedName>
</protein>
<feature type="transmembrane region" description="Helical" evidence="5">
    <location>
        <begin position="248"/>
        <end position="270"/>
    </location>
</feature>
<dbReference type="EMBL" id="VHQG01000004">
    <property type="protein sequence ID" value="TPW74502.1"/>
    <property type="molecule type" value="Genomic_DNA"/>
</dbReference>
<evidence type="ECO:0000313" key="6">
    <source>
        <dbReference type="EMBL" id="TPW74502.1"/>
    </source>
</evidence>
<evidence type="ECO:0000256" key="5">
    <source>
        <dbReference type="SAM" id="Phobius"/>
    </source>
</evidence>
<accession>A0A506XXT3</accession>
<name>A0A506XXT3_9MICO</name>